<sequence>MNPKDIIADMKAMYGIQIMYSKTHQALDYALSLTYGTHEESFLLLSSFGYVLEQQNLETINDLQCDKNDKFLYFFMSLGASLRGFQRCMCPVIAIDGTLLKGRFRGTMFFATAQYGNEQVYPIAFGYGDLKNNLS</sequence>
<reference evidence="1" key="1">
    <citation type="journal article" date="2023" name="Plant J.">
        <title>Genome sequences and population genomics provide insights into the demographic history, inbreeding, and mutation load of two 'living fossil' tree species of Dipteronia.</title>
        <authorList>
            <person name="Feng Y."/>
            <person name="Comes H.P."/>
            <person name="Chen J."/>
            <person name="Zhu S."/>
            <person name="Lu R."/>
            <person name="Zhang X."/>
            <person name="Li P."/>
            <person name="Qiu J."/>
            <person name="Olsen K.M."/>
            <person name="Qiu Y."/>
        </authorList>
    </citation>
    <scope>NUCLEOTIDE SEQUENCE</scope>
    <source>
        <strain evidence="1">KIB01</strain>
    </source>
</reference>
<accession>A0AAD9X5L8</accession>
<dbReference type="PANTHER" id="PTHR31973">
    <property type="entry name" value="POLYPROTEIN, PUTATIVE-RELATED"/>
    <property type="match status" value="1"/>
</dbReference>
<dbReference type="Proteomes" id="UP001280121">
    <property type="component" value="Unassembled WGS sequence"/>
</dbReference>
<evidence type="ECO:0008006" key="3">
    <source>
        <dbReference type="Google" id="ProtNLM"/>
    </source>
</evidence>
<gene>
    <name evidence="1" type="ORF">Ddye_013075</name>
</gene>
<evidence type="ECO:0000313" key="2">
    <source>
        <dbReference type="Proteomes" id="UP001280121"/>
    </source>
</evidence>
<dbReference type="AlphaFoldDB" id="A0AAD9X5L8"/>
<organism evidence="1 2">
    <name type="scientific">Dipteronia dyeriana</name>
    <dbReference type="NCBI Taxonomy" id="168575"/>
    <lineage>
        <taxon>Eukaryota</taxon>
        <taxon>Viridiplantae</taxon>
        <taxon>Streptophyta</taxon>
        <taxon>Embryophyta</taxon>
        <taxon>Tracheophyta</taxon>
        <taxon>Spermatophyta</taxon>
        <taxon>Magnoliopsida</taxon>
        <taxon>eudicotyledons</taxon>
        <taxon>Gunneridae</taxon>
        <taxon>Pentapetalae</taxon>
        <taxon>rosids</taxon>
        <taxon>malvids</taxon>
        <taxon>Sapindales</taxon>
        <taxon>Sapindaceae</taxon>
        <taxon>Hippocastanoideae</taxon>
        <taxon>Acereae</taxon>
        <taxon>Dipteronia</taxon>
    </lineage>
</organism>
<name>A0AAD9X5L8_9ROSI</name>
<protein>
    <recommendedName>
        <fullName evidence="3">Transposase</fullName>
    </recommendedName>
</protein>
<proteinExistence type="predicted"/>
<dbReference type="EMBL" id="JANJYI010000004">
    <property type="protein sequence ID" value="KAK2653219.1"/>
    <property type="molecule type" value="Genomic_DNA"/>
</dbReference>
<evidence type="ECO:0000313" key="1">
    <source>
        <dbReference type="EMBL" id="KAK2653219.1"/>
    </source>
</evidence>
<dbReference type="PANTHER" id="PTHR31973:SF195">
    <property type="entry name" value="MUDR FAMILY TRANSPOSASE"/>
    <property type="match status" value="1"/>
</dbReference>
<comment type="caution">
    <text evidence="1">The sequence shown here is derived from an EMBL/GenBank/DDBJ whole genome shotgun (WGS) entry which is preliminary data.</text>
</comment>
<keyword evidence="2" id="KW-1185">Reference proteome</keyword>